<dbReference type="PRINTS" id="PR00344">
    <property type="entry name" value="BCTRLSENSOR"/>
</dbReference>
<name>A0ABS1HRU1_9BACT</name>
<dbReference type="Gene3D" id="1.10.287.130">
    <property type="match status" value="1"/>
</dbReference>
<dbReference type="InterPro" id="IPR005467">
    <property type="entry name" value="His_kinase_dom"/>
</dbReference>
<feature type="transmembrane region" description="Helical" evidence="8">
    <location>
        <begin position="160"/>
        <end position="181"/>
    </location>
</feature>
<accession>A0ABS1HRU1</accession>
<evidence type="ECO:0000256" key="1">
    <source>
        <dbReference type="ARBA" id="ARBA00000085"/>
    </source>
</evidence>
<dbReference type="SMART" id="SM00388">
    <property type="entry name" value="HisKA"/>
    <property type="match status" value="1"/>
</dbReference>
<evidence type="ECO:0000256" key="8">
    <source>
        <dbReference type="SAM" id="Phobius"/>
    </source>
</evidence>
<evidence type="ECO:0000256" key="4">
    <source>
        <dbReference type="ARBA" id="ARBA00022679"/>
    </source>
</evidence>
<keyword evidence="8" id="KW-1133">Transmembrane helix</keyword>
<dbReference type="SUPFAM" id="SSF55874">
    <property type="entry name" value="ATPase domain of HSP90 chaperone/DNA topoisomerase II/histidine kinase"/>
    <property type="match status" value="1"/>
</dbReference>
<evidence type="ECO:0000259" key="9">
    <source>
        <dbReference type="PROSITE" id="PS50109"/>
    </source>
</evidence>
<dbReference type="Pfam" id="PF02518">
    <property type="entry name" value="HATPase_c"/>
    <property type="match status" value="1"/>
</dbReference>
<comment type="catalytic activity">
    <reaction evidence="1">
        <text>ATP + protein L-histidine = ADP + protein N-phospho-L-histidine.</text>
        <dbReference type="EC" id="2.7.13.3"/>
    </reaction>
</comment>
<feature type="transmembrane region" description="Helical" evidence="8">
    <location>
        <begin position="87"/>
        <end position="104"/>
    </location>
</feature>
<keyword evidence="11" id="KW-1185">Reference proteome</keyword>
<feature type="coiled-coil region" evidence="7">
    <location>
        <begin position="199"/>
        <end position="236"/>
    </location>
</feature>
<feature type="transmembrane region" description="Helical" evidence="8">
    <location>
        <begin position="47"/>
        <end position="66"/>
    </location>
</feature>
<feature type="transmembrane region" description="Helical" evidence="8">
    <location>
        <begin position="21"/>
        <end position="41"/>
    </location>
</feature>
<keyword evidence="8" id="KW-0812">Transmembrane</keyword>
<dbReference type="EC" id="2.7.13.3" evidence="2"/>
<proteinExistence type="predicted"/>
<dbReference type="EMBL" id="JAENRR010000113">
    <property type="protein sequence ID" value="MBK3519973.1"/>
    <property type="molecule type" value="Genomic_DNA"/>
</dbReference>
<dbReference type="GO" id="GO:0016301">
    <property type="term" value="F:kinase activity"/>
    <property type="evidence" value="ECO:0007669"/>
    <property type="project" value="UniProtKB-KW"/>
</dbReference>
<keyword evidence="5 10" id="KW-0418">Kinase</keyword>
<keyword evidence="7" id="KW-0175">Coiled coil</keyword>
<evidence type="ECO:0000256" key="6">
    <source>
        <dbReference type="ARBA" id="ARBA00023012"/>
    </source>
</evidence>
<dbReference type="InterPro" id="IPR004358">
    <property type="entry name" value="Sig_transdc_His_kin-like_C"/>
</dbReference>
<evidence type="ECO:0000256" key="5">
    <source>
        <dbReference type="ARBA" id="ARBA00022777"/>
    </source>
</evidence>
<evidence type="ECO:0000256" key="2">
    <source>
        <dbReference type="ARBA" id="ARBA00012438"/>
    </source>
</evidence>
<dbReference type="InterPro" id="IPR036097">
    <property type="entry name" value="HisK_dim/P_sf"/>
</dbReference>
<keyword evidence="6" id="KW-0902">Two-component regulatory system</keyword>
<organism evidence="10 11">
    <name type="scientific">Carboxylicivirga marina</name>
    <dbReference type="NCBI Taxonomy" id="2800988"/>
    <lineage>
        <taxon>Bacteria</taxon>
        <taxon>Pseudomonadati</taxon>
        <taxon>Bacteroidota</taxon>
        <taxon>Bacteroidia</taxon>
        <taxon>Marinilabiliales</taxon>
        <taxon>Marinilabiliaceae</taxon>
        <taxon>Carboxylicivirga</taxon>
    </lineage>
</organism>
<dbReference type="PROSITE" id="PS50109">
    <property type="entry name" value="HIS_KIN"/>
    <property type="match status" value="1"/>
</dbReference>
<dbReference type="CDD" id="cd00082">
    <property type="entry name" value="HisKA"/>
    <property type="match status" value="1"/>
</dbReference>
<dbReference type="PROSITE" id="PS51257">
    <property type="entry name" value="PROKAR_LIPOPROTEIN"/>
    <property type="match status" value="1"/>
</dbReference>
<feature type="transmembrane region" description="Helical" evidence="8">
    <location>
        <begin position="110"/>
        <end position="130"/>
    </location>
</feature>
<keyword evidence="8" id="KW-0472">Membrane</keyword>
<sequence length="470" mass="52920">MNNTDKKVRYAQIQLLHKQTKVGLVGVMVVSLGACFIFWNVVAQWRLLLWVGVIFVLSLIRGGIVFTFQKRVQLTSDIDRWARLHEIGILASSLTWMVPFVFLWPGENIIYQFVWPILVLPLSAAGVAGYYTWPKSYIPFLLLTTLPVSTRFFYEGGLLLNMIGFLSLFFIGVMMSAGRVMHAASLRAFKLNIHNQELNEVLKNEISTSEHLNVKLQQEVLERKMAEKQIRDKNTELHKINTSKDLLFSIIAHDLRGPFSNILGLTDIMRDKESELSNDELRELADATNRSSTKAFDLLDTLLEWGRIQQGKVSFNPQMTCLKELTTNITDALKDTYTQKNIRLVNLIPNSTNVYIDNHLVQTILRNLIHNAIKFTPSGGNITLSTKGNDMGQINVCIEDSGIGMSQELIEDLFNLDFNTNRAGTNGEPSIGLGLIICKELIEKQGGQLNIESIPNKGSLFSFSVPISNS</sequence>
<evidence type="ECO:0000313" key="11">
    <source>
        <dbReference type="Proteomes" id="UP000605676"/>
    </source>
</evidence>
<dbReference type="SMART" id="SM00387">
    <property type="entry name" value="HATPase_c"/>
    <property type="match status" value="1"/>
</dbReference>
<dbReference type="InterPro" id="IPR003594">
    <property type="entry name" value="HATPase_dom"/>
</dbReference>
<dbReference type="InterPro" id="IPR003661">
    <property type="entry name" value="HisK_dim/P_dom"/>
</dbReference>
<dbReference type="Pfam" id="PF00512">
    <property type="entry name" value="HisKA"/>
    <property type="match status" value="1"/>
</dbReference>
<dbReference type="PANTHER" id="PTHR43711">
    <property type="entry name" value="TWO-COMPONENT HISTIDINE KINASE"/>
    <property type="match status" value="1"/>
</dbReference>
<gene>
    <name evidence="10" type="ORF">JIV24_21720</name>
</gene>
<keyword evidence="3" id="KW-0597">Phosphoprotein</keyword>
<keyword evidence="4" id="KW-0808">Transferase</keyword>
<evidence type="ECO:0000256" key="7">
    <source>
        <dbReference type="SAM" id="Coils"/>
    </source>
</evidence>
<dbReference type="InterPro" id="IPR050736">
    <property type="entry name" value="Sensor_HK_Regulatory"/>
</dbReference>
<dbReference type="InterPro" id="IPR036890">
    <property type="entry name" value="HATPase_C_sf"/>
</dbReference>
<dbReference type="SUPFAM" id="SSF47384">
    <property type="entry name" value="Homodimeric domain of signal transducing histidine kinase"/>
    <property type="match status" value="1"/>
</dbReference>
<evidence type="ECO:0000256" key="3">
    <source>
        <dbReference type="ARBA" id="ARBA00022553"/>
    </source>
</evidence>
<feature type="domain" description="Histidine kinase" evidence="9">
    <location>
        <begin position="250"/>
        <end position="469"/>
    </location>
</feature>
<protein>
    <recommendedName>
        <fullName evidence="2">histidine kinase</fullName>
        <ecNumber evidence="2">2.7.13.3</ecNumber>
    </recommendedName>
</protein>
<comment type="caution">
    <text evidence="10">The sequence shown here is derived from an EMBL/GenBank/DDBJ whole genome shotgun (WGS) entry which is preliminary data.</text>
</comment>
<dbReference type="RefSeq" id="WP_200467190.1">
    <property type="nucleotide sequence ID" value="NZ_JAENRR010000113.1"/>
</dbReference>
<dbReference type="Gene3D" id="3.30.565.10">
    <property type="entry name" value="Histidine kinase-like ATPase, C-terminal domain"/>
    <property type="match status" value="1"/>
</dbReference>
<dbReference type="PANTHER" id="PTHR43711:SF31">
    <property type="entry name" value="HISTIDINE KINASE"/>
    <property type="match status" value="1"/>
</dbReference>
<dbReference type="Proteomes" id="UP000605676">
    <property type="component" value="Unassembled WGS sequence"/>
</dbReference>
<reference evidence="10 11" key="1">
    <citation type="submission" date="2021-01" db="EMBL/GenBank/DDBJ databases">
        <title>Carboxyliciviraga sp.nov., isolated from coastal sediments.</title>
        <authorList>
            <person name="Lu D."/>
            <person name="Zhang T."/>
        </authorList>
    </citation>
    <scope>NUCLEOTIDE SEQUENCE [LARGE SCALE GENOMIC DNA]</scope>
    <source>
        <strain evidence="10 11">N1Y132</strain>
    </source>
</reference>
<evidence type="ECO:0000313" key="10">
    <source>
        <dbReference type="EMBL" id="MBK3519973.1"/>
    </source>
</evidence>